<dbReference type="EMBL" id="LWAF01000007">
    <property type="protein sequence ID" value="ODN30379.1"/>
    <property type="molecule type" value="Genomic_DNA"/>
</dbReference>
<dbReference type="STRING" id="1008305.A4H02_05885"/>
<feature type="region of interest" description="Disordered" evidence="1">
    <location>
        <begin position="37"/>
        <end position="63"/>
    </location>
</feature>
<comment type="caution">
    <text evidence="2">The sequence shown here is derived from an EMBL/GenBank/DDBJ whole genome shotgun (WGS) entry which is preliminary data.</text>
</comment>
<dbReference type="AlphaFoldDB" id="A0A1E3G2A6"/>
<organism evidence="2 3">
    <name type="scientific">Fervidobacterium thailandense</name>
    <dbReference type="NCBI Taxonomy" id="1008305"/>
    <lineage>
        <taxon>Bacteria</taxon>
        <taxon>Thermotogati</taxon>
        <taxon>Thermotogota</taxon>
        <taxon>Thermotogae</taxon>
        <taxon>Thermotogales</taxon>
        <taxon>Fervidobacteriaceae</taxon>
        <taxon>Fervidobacterium</taxon>
    </lineage>
</organism>
<feature type="compositionally biased region" description="Polar residues" evidence="1">
    <location>
        <begin position="52"/>
        <end position="63"/>
    </location>
</feature>
<accession>A0A1E3G2A6</accession>
<gene>
    <name evidence="2" type="ORF">A4H02_05885</name>
</gene>
<reference evidence="3" key="1">
    <citation type="submission" date="2016-04" db="EMBL/GenBank/DDBJ databases">
        <title>The genome sequence project of a novel Fervidobacterium isolate from a hot spring in Thailand.</title>
        <authorList>
            <person name="Gonzalez J.M."/>
            <person name="Cuecas A."/>
            <person name="Kanoksilapatham W."/>
        </authorList>
    </citation>
    <scope>NUCLEOTIDE SEQUENCE [LARGE SCALE GENOMIC DNA]</scope>
    <source>
        <strain evidence="3">FC2004</strain>
    </source>
</reference>
<sequence length="193" mass="21973">MIKKLILLAILLTIIFVISEISNREFNTSFVASITEPKGSTTELPDVKESTSSETEQNRTTTDETSVVIVAREGTYSSIDESETKIDEAERIYADFQKLERIIRRYLSGGHRISMLNFGTLKQFGYLGAEDLYLEDGYEIGFTPKNDGFTIFVKPKTLLNAEVTAKLKDKANIQLDTFSNPRYEFWIKAYRTP</sequence>
<evidence type="ECO:0000313" key="3">
    <source>
        <dbReference type="Proteomes" id="UP000094570"/>
    </source>
</evidence>
<protein>
    <submittedName>
        <fullName evidence="2">Uncharacterized protein</fullName>
    </submittedName>
</protein>
<keyword evidence="3" id="KW-1185">Reference proteome</keyword>
<name>A0A1E3G2A6_9BACT</name>
<dbReference type="OrthoDB" id="44610at2"/>
<evidence type="ECO:0000313" key="2">
    <source>
        <dbReference type="EMBL" id="ODN30379.1"/>
    </source>
</evidence>
<dbReference type="Proteomes" id="UP000094570">
    <property type="component" value="Unassembled WGS sequence"/>
</dbReference>
<dbReference type="RefSeq" id="WP_069293247.1">
    <property type="nucleotide sequence ID" value="NZ_CP140110.1"/>
</dbReference>
<proteinExistence type="predicted"/>
<evidence type="ECO:0000256" key="1">
    <source>
        <dbReference type="SAM" id="MobiDB-lite"/>
    </source>
</evidence>